<dbReference type="InterPro" id="IPR036890">
    <property type="entry name" value="HATPase_C_sf"/>
</dbReference>
<evidence type="ECO:0000256" key="8">
    <source>
        <dbReference type="ARBA" id="ARBA00022741"/>
    </source>
</evidence>
<dbReference type="SUPFAM" id="SSF55874">
    <property type="entry name" value="ATPase domain of HSP90 chaperone/DNA topoisomerase II/histidine kinase"/>
    <property type="match status" value="1"/>
</dbReference>
<keyword evidence="4" id="KW-1003">Cell membrane</keyword>
<dbReference type="InterPro" id="IPR033479">
    <property type="entry name" value="dCache_1"/>
</dbReference>
<dbReference type="SUPFAM" id="SSF47384">
    <property type="entry name" value="Homodimeric domain of signal transducing histidine kinase"/>
    <property type="match status" value="1"/>
</dbReference>
<evidence type="ECO:0000256" key="14">
    <source>
        <dbReference type="SAM" id="Phobius"/>
    </source>
</evidence>
<evidence type="ECO:0000313" key="17">
    <source>
        <dbReference type="Proteomes" id="UP000428803"/>
    </source>
</evidence>
<feature type="transmembrane region" description="Helical" evidence="14">
    <location>
        <begin position="15"/>
        <end position="34"/>
    </location>
</feature>
<proteinExistence type="predicted"/>
<keyword evidence="7 14" id="KW-0812">Transmembrane</keyword>
<dbReference type="GO" id="GO:0005886">
    <property type="term" value="C:plasma membrane"/>
    <property type="evidence" value="ECO:0007669"/>
    <property type="project" value="UniProtKB-SubCell"/>
</dbReference>
<evidence type="ECO:0000256" key="9">
    <source>
        <dbReference type="ARBA" id="ARBA00022777"/>
    </source>
</evidence>
<dbReference type="SMART" id="SM00387">
    <property type="entry name" value="HATPase_c"/>
    <property type="match status" value="1"/>
</dbReference>
<sequence length="563" mass="60773">MMGIGKTLSRPGRRYLAGIIAIGVLLIAALGLLATDRTMRAAALDEAQNAAQNEAAILAAGLESELDKFSLVPLVLARDPQVQSLMAGNNAQQGNLNLRLQQIATQTGAAVIYLMNRDGLTLAASNWNQPDSFVGSNYGFRRYYRDARTSGVATEFALGTVSRRPGLYIARRVDGPSSSPVGVVAIKVEFNPLEASWAKTTAGVYVTDPDGVILVTSNPAWRFSTIRPIARGQRNAQQDFRQFGKAKLPLFNPRTPEASALVPRLIESLHPVAPLDWKLHLLSDPSTSLAGARANGRLLFLLLLVAAAVIAGLAFFGARRREARAEASINERTGRLREQLQQANRLATLGQITAGVGHEIRQPVAAIRILAETGERLGERGAHDQAAANFPQITALTDRIGTITDELRRFSRRGEREPRDVPLRQVIDGALLLLRDRIAQLDIDLILPQEADLDPVVRGEHVALEQVLVNLLQNAFDATGRAGKVSIDISVSGKFRRLSVTDNGPGLTADQRAKLFQPFVTTKADGLGLGLVISQDIMRGLGGDLIEEARASGTRFTMVIASP</sequence>
<evidence type="ECO:0000256" key="7">
    <source>
        <dbReference type="ARBA" id="ARBA00022692"/>
    </source>
</evidence>
<dbReference type="SMART" id="SM00388">
    <property type="entry name" value="HisKA"/>
    <property type="match status" value="1"/>
</dbReference>
<keyword evidence="12" id="KW-0902">Two-component regulatory system</keyword>
<keyword evidence="9 16" id="KW-0418">Kinase</keyword>
<keyword evidence="8" id="KW-0547">Nucleotide-binding</keyword>
<gene>
    <name evidence="16" type="ORF">EUU25_16035</name>
</gene>
<dbReference type="InterPro" id="IPR004358">
    <property type="entry name" value="Sig_transdc_His_kin-like_C"/>
</dbReference>
<dbReference type="Proteomes" id="UP000428803">
    <property type="component" value="Chromosome"/>
</dbReference>
<dbReference type="KEGG" id="slaa:EUU25_16035"/>
<accession>A0A6I6LBZ9</accession>
<evidence type="ECO:0000256" key="11">
    <source>
        <dbReference type="ARBA" id="ARBA00022989"/>
    </source>
</evidence>
<feature type="transmembrane region" description="Helical" evidence="14">
    <location>
        <begin position="298"/>
        <end position="318"/>
    </location>
</feature>
<evidence type="ECO:0000256" key="10">
    <source>
        <dbReference type="ARBA" id="ARBA00022840"/>
    </source>
</evidence>
<dbReference type="Pfam" id="PF02743">
    <property type="entry name" value="dCache_1"/>
    <property type="match status" value="1"/>
</dbReference>
<dbReference type="InterPro" id="IPR003661">
    <property type="entry name" value="HisK_dim/P_dom"/>
</dbReference>
<organism evidence="16 17">
    <name type="scientific">Sphingorhabdus lacus</name>
    <dbReference type="NCBI Taxonomy" id="392610"/>
    <lineage>
        <taxon>Bacteria</taxon>
        <taxon>Pseudomonadati</taxon>
        <taxon>Pseudomonadota</taxon>
        <taxon>Alphaproteobacteria</taxon>
        <taxon>Sphingomonadales</taxon>
        <taxon>Sphingomonadaceae</taxon>
        <taxon>Sphingorhabdus</taxon>
    </lineage>
</organism>
<keyword evidence="11 14" id="KW-1133">Transmembrane helix</keyword>
<dbReference type="Pfam" id="PF02518">
    <property type="entry name" value="HATPase_c"/>
    <property type="match status" value="1"/>
</dbReference>
<evidence type="ECO:0000256" key="2">
    <source>
        <dbReference type="ARBA" id="ARBA00004651"/>
    </source>
</evidence>
<evidence type="ECO:0000256" key="3">
    <source>
        <dbReference type="ARBA" id="ARBA00012438"/>
    </source>
</evidence>
<dbReference type="Gene3D" id="6.10.250.3020">
    <property type="match status" value="1"/>
</dbReference>
<dbReference type="Pfam" id="PF00512">
    <property type="entry name" value="HisKA"/>
    <property type="match status" value="1"/>
</dbReference>
<name>A0A6I6LBZ9_9SPHN</name>
<dbReference type="Gene3D" id="1.10.287.130">
    <property type="match status" value="1"/>
</dbReference>
<dbReference type="PANTHER" id="PTHR43065:SF46">
    <property type="entry name" value="C4-DICARBOXYLATE TRANSPORT SENSOR PROTEIN DCTB"/>
    <property type="match status" value="1"/>
</dbReference>
<keyword evidence="13 14" id="KW-0472">Membrane</keyword>
<evidence type="ECO:0000313" key="16">
    <source>
        <dbReference type="EMBL" id="QGY81991.1"/>
    </source>
</evidence>
<feature type="domain" description="Histidine kinase" evidence="15">
    <location>
        <begin position="355"/>
        <end position="563"/>
    </location>
</feature>
<dbReference type="PIRSF" id="PIRSF036431">
    <property type="entry name" value="STHK_DctB"/>
    <property type="match status" value="1"/>
</dbReference>
<dbReference type="GO" id="GO:0000155">
    <property type="term" value="F:phosphorelay sensor kinase activity"/>
    <property type="evidence" value="ECO:0007669"/>
    <property type="project" value="InterPro"/>
</dbReference>
<keyword evidence="5" id="KW-0597">Phosphoprotein</keyword>
<dbReference type="SUPFAM" id="SSF103190">
    <property type="entry name" value="Sensory domain-like"/>
    <property type="match status" value="1"/>
</dbReference>
<keyword evidence="10" id="KW-0067">ATP-binding</keyword>
<dbReference type="InterPro" id="IPR017055">
    <property type="entry name" value="Sig_transdc_His_kinase_DctB"/>
</dbReference>
<dbReference type="CDD" id="cd00082">
    <property type="entry name" value="HisKA"/>
    <property type="match status" value="1"/>
</dbReference>
<dbReference type="OrthoDB" id="7568856at2"/>
<dbReference type="PANTHER" id="PTHR43065">
    <property type="entry name" value="SENSOR HISTIDINE KINASE"/>
    <property type="match status" value="1"/>
</dbReference>
<dbReference type="AlphaFoldDB" id="A0A6I6LBZ9"/>
<dbReference type="InterPro" id="IPR005467">
    <property type="entry name" value="His_kinase_dom"/>
</dbReference>
<dbReference type="GO" id="GO:0005524">
    <property type="term" value="F:ATP binding"/>
    <property type="evidence" value="ECO:0007669"/>
    <property type="project" value="UniProtKB-KW"/>
</dbReference>
<keyword evidence="17" id="KW-1185">Reference proteome</keyword>
<comment type="catalytic activity">
    <reaction evidence="1">
        <text>ATP + protein L-histidine = ADP + protein N-phospho-L-histidine.</text>
        <dbReference type="EC" id="2.7.13.3"/>
    </reaction>
</comment>
<dbReference type="InterPro" id="IPR003594">
    <property type="entry name" value="HATPase_dom"/>
</dbReference>
<keyword evidence="6" id="KW-0808">Transferase</keyword>
<dbReference type="Gene3D" id="3.30.565.10">
    <property type="entry name" value="Histidine kinase-like ATPase, C-terminal domain"/>
    <property type="match status" value="1"/>
</dbReference>
<evidence type="ECO:0000256" key="5">
    <source>
        <dbReference type="ARBA" id="ARBA00022553"/>
    </source>
</evidence>
<evidence type="ECO:0000256" key="6">
    <source>
        <dbReference type="ARBA" id="ARBA00022679"/>
    </source>
</evidence>
<dbReference type="EMBL" id="CP035733">
    <property type="protein sequence ID" value="QGY81991.1"/>
    <property type="molecule type" value="Genomic_DNA"/>
</dbReference>
<evidence type="ECO:0000256" key="1">
    <source>
        <dbReference type="ARBA" id="ARBA00000085"/>
    </source>
</evidence>
<dbReference type="InterPro" id="IPR029151">
    <property type="entry name" value="Sensor-like_sf"/>
</dbReference>
<dbReference type="InterPro" id="IPR036097">
    <property type="entry name" value="HisK_dim/P_sf"/>
</dbReference>
<dbReference type="PRINTS" id="PR00344">
    <property type="entry name" value="BCTRLSENSOR"/>
</dbReference>
<dbReference type="RefSeq" id="WP_158902784.1">
    <property type="nucleotide sequence ID" value="NZ_CP035733.1"/>
</dbReference>
<evidence type="ECO:0000256" key="13">
    <source>
        <dbReference type="ARBA" id="ARBA00023136"/>
    </source>
</evidence>
<dbReference type="PROSITE" id="PS50109">
    <property type="entry name" value="HIS_KIN"/>
    <property type="match status" value="1"/>
</dbReference>
<comment type="subcellular location">
    <subcellularLocation>
        <location evidence="2">Cell membrane</location>
        <topology evidence="2">Multi-pass membrane protein</topology>
    </subcellularLocation>
</comment>
<reference evidence="17" key="1">
    <citation type="submission" date="2019-01" db="EMBL/GenBank/DDBJ databases">
        <title>Sphingorhabdus lacus sp.nov., isolated from an oligotrophic freshwater lake.</title>
        <authorList>
            <person name="Park M."/>
        </authorList>
    </citation>
    <scope>NUCLEOTIDE SEQUENCE [LARGE SCALE GENOMIC DNA]</scope>
    <source>
        <strain evidence="17">IMCC1753</strain>
    </source>
</reference>
<evidence type="ECO:0000256" key="12">
    <source>
        <dbReference type="ARBA" id="ARBA00023012"/>
    </source>
</evidence>
<dbReference type="Gene3D" id="3.30.450.20">
    <property type="entry name" value="PAS domain"/>
    <property type="match status" value="2"/>
</dbReference>
<evidence type="ECO:0000259" key="15">
    <source>
        <dbReference type="PROSITE" id="PS50109"/>
    </source>
</evidence>
<dbReference type="EC" id="2.7.13.3" evidence="3"/>
<protein>
    <recommendedName>
        <fullName evidence="3">histidine kinase</fullName>
        <ecNumber evidence="3">2.7.13.3</ecNumber>
    </recommendedName>
</protein>
<evidence type="ECO:0000256" key="4">
    <source>
        <dbReference type="ARBA" id="ARBA00022475"/>
    </source>
</evidence>